<dbReference type="InterPro" id="IPR002912">
    <property type="entry name" value="ACT_dom"/>
</dbReference>
<name>A0ABS8G642_9ALTE</name>
<dbReference type="InterPro" id="IPR045865">
    <property type="entry name" value="ACT-like_dom_sf"/>
</dbReference>
<dbReference type="InterPro" id="IPR050990">
    <property type="entry name" value="UPF0237/GcvR_regulator"/>
</dbReference>
<keyword evidence="1" id="KW-0678">Repressor</keyword>
<dbReference type="RefSeq" id="WP_229157564.1">
    <property type="nucleotide sequence ID" value="NZ_JAJEWP010000001.1"/>
</dbReference>
<dbReference type="PROSITE" id="PS51671">
    <property type="entry name" value="ACT"/>
    <property type="match status" value="2"/>
</dbReference>
<dbReference type="EMBL" id="JAJEWP010000001">
    <property type="protein sequence ID" value="MCC2615576.1"/>
    <property type="molecule type" value="Genomic_DNA"/>
</dbReference>
<feature type="domain" description="ACT" evidence="2">
    <location>
        <begin position="6"/>
        <end position="86"/>
    </location>
</feature>
<sequence>MKHQLIITILGADRVGILSQIAAVVSETGCNILDSRQAIYGQDFSLTMILEGTQGAIIKAELKIPQICQQLDLLSMMKRTSEHSKQNLEHIVDVEFSGVDTPGVIQKVTALLAKHEVAVSAFRQKTSVDKQNQCDTMKCKLVASVPAQTSMDALREEFTALLGELGLTGNIVENH</sequence>
<dbReference type="Proteomes" id="UP001520878">
    <property type="component" value="Unassembled WGS sequence"/>
</dbReference>
<comment type="caution">
    <text evidence="3">The sequence shown here is derived from an EMBL/GenBank/DDBJ whole genome shotgun (WGS) entry which is preliminary data.</text>
</comment>
<evidence type="ECO:0000256" key="1">
    <source>
        <dbReference type="PIRNR" id="PIRNR028103"/>
    </source>
</evidence>
<dbReference type="InterPro" id="IPR016867">
    <property type="entry name" value="GcvR"/>
</dbReference>
<evidence type="ECO:0000313" key="4">
    <source>
        <dbReference type="Proteomes" id="UP001520878"/>
    </source>
</evidence>
<keyword evidence="4" id="KW-1185">Reference proteome</keyword>
<reference evidence="3 4" key="1">
    <citation type="submission" date="2021-10" db="EMBL/GenBank/DDBJ databases">
        <title>Draft genome of Aestuariibacter halophilus JC2043.</title>
        <authorList>
            <person name="Emsley S.A."/>
            <person name="Pfannmuller K.M."/>
            <person name="Ushijima B."/>
            <person name="Saw J.H."/>
            <person name="Videau P."/>
        </authorList>
    </citation>
    <scope>NUCLEOTIDE SEQUENCE [LARGE SCALE GENOMIC DNA]</scope>
    <source>
        <strain evidence="3 4">JC2043</strain>
    </source>
</reference>
<dbReference type="Pfam" id="PF13740">
    <property type="entry name" value="ACT_6"/>
    <property type="match status" value="1"/>
</dbReference>
<dbReference type="PANTHER" id="PTHR34875:SF5">
    <property type="entry name" value="GLYCINE CLEAVAGE SYSTEM TRANSCRIPTIONAL REPRESSOR"/>
    <property type="match status" value="1"/>
</dbReference>
<accession>A0ABS8G642</accession>
<proteinExistence type="predicted"/>
<comment type="subcellular location">
    <subcellularLocation>
        <location evidence="1">Cytoplasm</location>
    </subcellularLocation>
</comment>
<dbReference type="SUPFAM" id="SSF55021">
    <property type="entry name" value="ACT-like"/>
    <property type="match status" value="2"/>
</dbReference>
<protein>
    <recommendedName>
        <fullName evidence="1">Glycine cleavage system transcriptional repressor</fullName>
    </recommendedName>
</protein>
<dbReference type="PIRSF" id="PIRSF028103">
    <property type="entry name" value="GcvR"/>
    <property type="match status" value="1"/>
</dbReference>
<evidence type="ECO:0000259" key="2">
    <source>
        <dbReference type="PROSITE" id="PS51671"/>
    </source>
</evidence>
<feature type="domain" description="ACT" evidence="2">
    <location>
        <begin position="93"/>
        <end position="172"/>
    </location>
</feature>
<keyword evidence="1" id="KW-0804">Transcription</keyword>
<evidence type="ECO:0000313" key="3">
    <source>
        <dbReference type="EMBL" id="MCC2615576.1"/>
    </source>
</evidence>
<keyword evidence="1" id="KW-0963">Cytoplasm</keyword>
<organism evidence="3 4">
    <name type="scientific">Fluctibacter halophilus</name>
    <dbReference type="NCBI Taxonomy" id="226011"/>
    <lineage>
        <taxon>Bacteria</taxon>
        <taxon>Pseudomonadati</taxon>
        <taxon>Pseudomonadota</taxon>
        <taxon>Gammaproteobacteria</taxon>
        <taxon>Alteromonadales</taxon>
        <taxon>Alteromonadaceae</taxon>
        <taxon>Fluctibacter</taxon>
    </lineage>
</organism>
<dbReference type="Gene3D" id="3.30.70.260">
    <property type="match status" value="2"/>
</dbReference>
<gene>
    <name evidence="3" type="ORF">LJ739_04910</name>
</gene>
<dbReference type="PANTHER" id="PTHR34875">
    <property type="entry name" value="UPF0237 PROTEIN MJ1558"/>
    <property type="match status" value="1"/>
</dbReference>